<feature type="signal peptide" evidence="2">
    <location>
        <begin position="1"/>
        <end position="29"/>
    </location>
</feature>
<feature type="transmembrane region" description="Helical" evidence="1">
    <location>
        <begin position="222"/>
        <end position="247"/>
    </location>
</feature>
<reference evidence="3 4" key="1">
    <citation type="submission" date="2023-07" db="EMBL/GenBank/DDBJ databases">
        <title>Genomic Encyclopedia of Type Strains, Phase IV (KMG-IV): sequencing the most valuable type-strain genomes for metagenomic binning, comparative biology and taxonomic classification.</title>
        <authorList>
            <person name="Goeker M."/>
        </authorList>
    </citation>
    <scope>NUCLEOTIDE SEQUENCE [LARGE SCALE GENOMIC DNA]</scope>
    <source>
        <strain evidence="3 4">DSM 16784</strain>
    </source>
</reference>
<feature type="transmembrane region" description="Helical" evidence="1">
    <location>
        <begin position="627"/>
        <end position="648"/>
    </location>
</feature>
<sequence>MKSNKKKNYINKIVCAVFCILTVALVVLSQKSSTYPTASWFNGNFEEPDKSEVNEFYTLKNNKKFKQQITFSTLDVDTLEFKIDKGNAQAGILTVEFYNGKNLFTSYELNLDDYNDVVSIAMPDQATYVDTSYTMKLSYQGEGTLDIFTRERVDDTTGKTVNDLIMRSTGTDRSLHNNLLILLFFGVVILGIVVLYVNTIRNKKIYNSVQEKINQYLKRWKLLYIVEVILAFLVILSLLNVIVGLLYIKHISIISISLFIICFMLFAWYFMNLLVMNKGNLAKLFVVIAIPLVIAYTFALVPNSAPDEIQHFLKTYLVSGFDYSKQNVTYVPKAYDSSIYYNYHTLQSYLTTATDYSSVVSSDATATYSVVNYIIPSISFTISRLLNLPLMIGYIGARLLNASIYIAGGYYVLKKAPLGKMVFFVYLLFPMCIQQAASLSPDCLLNTVSLVSIVFLLQLKSSDQPITTRDIIIACILFAILGLTKYVYLPIFGLVFLLFDKIKKLTWKQWLLLIGLIFVALVIIGYFTFIEKAPGVGSTFATYYEEVGVDSTAQWRWIFSSPMKFLETLGNTLNTQGTYFLFSMIASPLSWLTLPINDFIIFVFIGLLLVSMFVKEEKFKLKKLEKAWIFILFIAMFILVILGMYVSWTSVGADLVLGVQGRYFIPIFILLLLLFVGKRKILIENYVKNYVIILLVLHSIILINIFEFMKYVNI</sequence>
<dbReference type="InterPro" id="IPR018674">
    <property type="entry name" value="DUF2142_membrane"/>
</dbReference>
<dbReference type="RefSeq" id="WP_307405208.1">
    <property type="nucleotide sequence ID" value="NZ_JAUSUR010000001.1"/>
</dbReference>
<name>A0ABU0DZ84_9FIRM</name>
<feature type="transmembrane region" description="Helical" evidence="1">
    <location>
        <begin position="689"/>
        <end position="709"/>
    </location>
</feature>
<organism evidence="3 4">
    <name type="scientific">Breznakia pachnodae</name>
    <dbReference type="NCBI Taxonomy" id="265178"/>
    <lineage>
        <taxon>Bacteria</taxon>
        <taxon>Bacillati</taxon>
        <taxon>Bacillota</taxon>
        <taxon>Erysipelotrichia</taxon>
        <taxon>Erysipelotrichales</taxon>
        <taxon>Erysipelotrichaceae</taxon>
        <taxon>Breznakia</taxon>
    </lineage>
</organism>
<feature type="transmembrane region" description="Helical" evidence="1">
    <location>
        <begin position="179"/>
        <end position="201"/>
    </location>
</feature>
<comment type="caution">
    <text evidence="3">The sequence shown here is derived from an EMBL/GenBank/DDBJ whole genome shotgun (WGS) entry which is preliminary data.</text>
</comment>
<dbReference type="Proteomes" id="UP001230220">
    <property type="component" value="Unassembled WGS sequence"/>
</dbReference>
<evidence type="ECO:0000313" key="3">
    <source>
        <dbReference type="EMBL" id="MDQ0359798.1"/>
    </source>
</evidence>
<evidence type="ECO:0000256" key="2">
    <source>
        <dbReference type="SAM" id="SignalP"/>
    </source>
</evidence>
<keyword evidence="4" id="KW-1185">Reference proteome</keyword>
<feature type="transmembrane region" description="Helical" evidence="1">
    <location>
        <begin position="589"/>
        <end position="615"/>
    </location>
</feature>
<keyword evidence="1" id="KW-1133">Transmembrane helix</keyword>
<feature type="transmembrane region" description="Helical" evidence="1">
    <location>
        <begin position="253"/>
        <end position="274"/>
    </location>
</feature>
<feature type="transmembrane region" description="Helical" evidence="1">
    <location>
        <begin position="660"/>
        <end position="677"/>
    </location>
</feature>
<keyword evidence="1" id="KW-0812">Transmembrane</keyword>
<dbReference type="EMBL" id="JAUSUR010000001">
    <property type="protein sequence ID" value="MDQ0359798.1"/>
    <property type="molecule type" value="Genomic_DNA"/>
</dbReference>
<accession>A0ABU0DZ84</accession>
<evidence type="ECO:0000256" key="1">
    <source>
        <dbReference type="SAM" id="Phobius"/>
    </source>
</evidence>
<gene>
    <name evidence="3" type="ORF">J2S15_000529</name>
</gene>
<keyword evidence="1" id="KW-0472">Membrane</keyword>
<feature type="transmembrane region" description="Helical" evidence="1">
    <location>
        <begin position="281"/>
        <end position="301"/>
    </location>
</feature>
<feature type="transmembrane region" description="Helical" evidence="1">
    <location>
        <begin position="471"/>
        <end position="498"/>
    </location>
</feature>
<keyword evidence="2" id="KW-0732">Signal</keyword>
<evidence type="ECO:0000313" key="4">
    <source>
        <dbReference type="Proteomes" id="UP001230220"/>
    </source>
</evidence>
<protein>
    <submittedName>
        <fullName evidence="3">Membrane protein</fullName>
    </submittedName>
</protein>
<dbReference type="Pfam" id="PF09913">
    <property type="entry name" value="DUF2142"/>
    <property type="match status" value="1"/>
</dbReference>
<feature type="transmembrane region" description="Helical" evidence="1">
    <location>
        <begin position="391"/>
        <end position="413"/>
    </location>
</feature>
<proteinExistence type="predicted"/>
<feature type="transmembrane region" description="Helical" evidence="1">
    <location>
        <begin position="510"/>
        <end position="530"/>
    </location>
</feature>
<feature type="chain" id="PRO_5046549558" evidence="2">
    <location>
        <begin position="30"/>
        <end position="714"/>
    </location>
</feature>